<sequence>MPVSQIAVDAISIQTGSSIGRQHIEKAKDTPKSGNPSNAHDKVEISDEGRARAEEMKAGKAAAKDGGSVGDNKDEESRPLKIKTRSRGEASGVDKEDAVDELKDTESDIRTKEGELQETKTAFFGSGEEQAEKIKELKQDIDDLKDAKKKLESKLSM</sequence>
<keyword evidence="3" id="KW-1185">Reference proteome</keyword>
<feature type="compositionally biased region" description="Basic and acidic residues" evidence="1">
    <location>
        <begin position="22"/>
        <end position="31"/>
    </location>
</feature>
<dbReference type="Proteomes" id="UP001194469">
    <property type="component" value="Unassembled WGS sequence"/>
</dbReference>
<evidence type="ECO:0000256" key="1">
    <source>
        <dbReference type="SAM" id="MobiDB-lite"/>
    </source>
</evidence>
<comment type="caution">
    <text evidence="2">The sequence shown here is derived from an EMBL/GenBank/DDBJ whole genome shotgun (WGS) entry which is preliminary data.</text>
</comment>
<evidence type="ECO:0000313" key="2">
    <source>
        <dbReference type="EMBL" id="MBG3875824.1"/>
    </source>
</evidence>
<gene>
    <name evidence="2" type="ORF">FVW20_01980</name>
</gene>
<feature type="compositionally biased region" description="Basic and acidic residues" evidence="1">
    <location>
        <begin position="86"/>
        <end position="115"/>
    </location>
</feature>
<organism evidence="2 3">
    <name type="scientific">Nitratidesulfovibrio oxamicus</name>
    <dbReference type="NCBI Taxonomy" id="32016"/>
    <lineage>
        <taxon>Bacteria</taxon>
        <taxon>Pseudomonadati</taxon>
        <taxon>Thermodesulfobacteriota</taxon>
        <taxon>Desulfovibrionia</taxon>
        <taxon>Desulfovibrionales</taxon>
        <taxon>Desulfovibrionaceae</taxon>
        <taxon>Nitratidesulfovibrio</taxon>
    </lineage>
</organism>
<accession>A0ABS0J0A6</accession>
<dbReference type="RefSeq" id="WP_196608071.1">
    <property type="nucleotide sequence ID" value="NZ_VRYY01000040.1"/>
</dbReference>
<name>A0ABS0J0A6_9BACT</name>
<reference evidence="2 3" key="1">
    <citation type="submission" date="2019-08" db="EMBL/GenBank/DDBJ databases">
        <authorList>
            <person name="Luo N."/>
        </authorList>
    </citation>
    <scope>NUCLEOTIDE SEQUENCE [LARGE SCALE GENOMIC DNA]</scope>
    <source>
        <strain evidence="2 3">NCIMB 9442</strain>
    </source>
</reference>
<protein>
    <submittedName>
        <fullName evidence="2">Uncharacterized protein</fullName>
    </submittedName>
</protein>
<feature type="region of interest" description="Disordered" evidence="1">
    <location>
        <begin position="13"/>
        <end position="115"/>
    </location>
</feature>
<dbReference type="EMBL" id="VRYY01000040">
    <property type="protein sequence ID" value="MBG3875824.1"/>
    <property type="molecule type" value="Genomic_DNA"/>
</dbReference>
<evidence type="ECO:0000313" key="3">
    <source>
        <dbReference type="Proteomes" id="UP001194469"/>
    </source>
</evidence>
<proteinExistence type="predicted"/>
<feature type="compositionally biased region" description="Basic and acidic residues" evidence="1">
    <location>
        <begin position="39"/>
        <end position="58"/>
    </location>
</feature>